<evidence type="ECO:0000256" key="3">
    <source>
        <dbReference type="ARBA" id="ARBA00023136"/>
    </source>
</evidence>
<keyword evidence="2 4" id="KW-1133">Transmembrane helix</keyword>
<gene>
    <name evidence="6" type="ORF">EV672_11040</name>
</gene>
<feature type="transmembrane region" description="Helical" evidence="4">
    <location>
        <begin position="387"/>
        <end position="406"/>
    </location>
</feature>
<feature type="domain" description="Major facilitator superfamily (MFS) profile" evidence="5">
    <location>
        <begin position="15"/>
        <end position="411"/>
    </location>
</feature>
<dbReference type="Gene3D" id="1.20.1250.20">
    <property type="entry name" value="MFS general substrate transporter like domains"/>
    <property type="match status" value="2"/>
</dbReference>
<dbReference type="CDD" id="cd17355">
    <property type="entry name" value="MFS_YcxA_like"/>
    <property type="match status" value="1"/>
</dbReference>
<reference evidence="6 7" key="1">
    <citation type="submission" date="2019-03" db="EMBL/GenBank/DDBJ databases">
        <title>Genomic Encyclopedia of Type Strains, Phase IV (KMG-IV): sequencing the most valuable type-strain genomes for metagenomic binning, comparative biology and taxonomic classification.</title>
        <authorList>
            <person name="Goeker M."/>
        </authorList>
    </citation>
    <scope>NUCLEOTIDE SEQUENCE [LARGE SCALE GENOMIC DNA]</scope>
    <source>
        <strain evidence="6 7">DSM 11901</strain>
    </source>
</reference>
<sequence>MRNSPSKPFSNPWWVVAGSLLGLTVGNGPVMQFTFGVFVKPLSEAMQTDRGTISGALLAGLVATGIATPLIGRLIDKHGTRRVALPAIALFALGMAAIGLFANSPAALILMYALCGIVAAGQTPLPYSKAIAAVFDERRGLALGIATAGVGLGTMLMPMLAQKLMASFGWRGAYMGLGLVTLLVALPAMAGLVTRRREEAASADGAAASSTRATPHAAAPGMSAAQARVSGRFWCLAVAFFTVALAASGVVAHIVPLMTDRGVPAASAAAAISAAGLALIVGRLAAGWLLDRLHAPHVAMVFFSLPLLGIALLLGTADARFGIPAAILVGLGLGAEVDLIAFLQSRYLGLKAFGEIYGYLFAIFMLGSGLGPFLMGQSFKLLHSYDPALMVMAAGLVLACVLMARLGAYAYGSRGQGATASATPTAPVKAATLEEPRATRAA</sequence>
<feature type="transmembrane region" description="Helical" evidence="4">
    <location>
        <begin position="267"/>
        <end position="286"/>
    </location>
</feature>
<dbReference type="InterPro" id="IPR050327">
    <property type="entry name" value="Proton-linked_MCT"/>
</dbReference>
<feature type="transmembrane region" description="Helical" evidence="4">
    <location>
        <begin position="298"/>
        <end position="317"/>
    </location>
</feature>
<dbReference type="PROSITE" id="PS50850">
    <property type="entry name" value="MFS"/>
    <property type="match status" value="1"/>
</dbReference>
<dbReference type="PANTHER" id="PTHR11360:SF284">
    <property type="entry name" value="EG:103B4.3 PROTEIN-RELATED"/>
    <property type="match status" value="1"/>
</dbReference>
<keyword evidence="3 4" id="KW-0472">Membrane</keyword>
<protein>
    <submittedName>
        <fullName evidence="6">Sugar phosphate permease</fullName>
    </submittedName>
</protein>
<dbReference type="Pfam" id="PF07690">
    <property type="entry name" value="MFS_1"/>
    <property type="match status" value="1"/>
</dbReference>
<dbReference type="GO" id="GO:0022857">
    <property type="term" value="F:transmembrane transporter activity"/>
    <property type="evidence" value="ECO:0007669"/>
    <property type="project" value="InterPro"/>
</dbReference>
<feature type="transmembrane region" description="Helical" evidence="4">
    <location>
        <begin position="173"/>
        <end position="193"/>
    </location>
</feature>
<evidence type="ECO:0000259" key="5">
    <source>
        <dbReference type="PROSITE" id="PS50850"/>
    </source>
</evidence>
<feature type="transmembrane region" description="Helical" evidence="4">
    <location>
        <begin position="233"/>
        <end position="255"/>
    </location>
</feature>
<dbReference type="InterPro" id="IPR020846">
    <property type="entry name" value="MFS_dom"/>
</dbReference>
<feature type="transmembrane region" description="Helical" evidence="4">
    <location>
        <begin position="356"/>
        <end position="375"/>
    </location>
</feature>
<evidence type="ECO:0000313" key="7">
    <source>
        <dbReference type="Proteomes" id="UP000294593"/>
    </source>
</evidence>
<organism evidence="6 7">
    <name type="scientific">Aquabacterium commune</name>
    <dbReference type="NCBI Taxonomy" id="70586"/>
    <lineage>
        <taxon>Bacteria</taxon>
        <taxon>Pseudomonadati</taxon>
        <taxon>Pseudomonadota</taxon>
        <taxon>Betaproteobacteria</taxon>
        <taxon>Burkholderiales</taxon>
        <taxon>Aquabacterium</taxon>
    </lineage>
</organism>
<evidence type="ECO:0000313" key="6">
    <source>
        <dbReference type="EMBL" id="TDP80825.1"/>
    </source>
</evidence>
<dbReference type="SUPFAM" id="SSF103473">
    <property type="entry name" value="MFS general substrate transporter"/>
    <property type="match status" value="1"/>
</dbReference>
<name>A0A4R6R5F2_9BURK</name>
<evidence type="ECO:0000256" key="4">
    <source>
        <dbReference type="SAM" id="Phobius"/>
    </source>
</evidence>
<feature type="transmembrane region" description="Helical" evidence="4">
    <location>
        <begin position="108"/>
        <end position="128"/>
    </location>
</feature>
<comment type="caution">
    <text evidence="6">The sequence shown here is derived from an EMBL/GenBank/DDBJ whole genome shotgun (WGS) entry which is preliminary data.</text>
</comment>
<feature type="transmembrane region" description="Helical" evidence="4">
    <location>
        <begin position="323"/>
        <end position="344"/>
    </location>
</feature>
<dbReference type="EMBL" id="SNXW01000010">
    <property type="protein sequence ID" value="TDP80825.1"/>
    <property type="molecule type" value="Genomic_DNA"/>
</dbReference>
<evidence type="ECO:0000256" key="2">
    <source>
        <dbReference type="ARBA" id="ARBA00022989"/>
    </source>
</evidence>
<evidence type="ECO:0000256" key="1">
    <source>
        <dbReference type="ARBA" id="ARBA00022692"/>
    </source>
</evidence>
<feature type="transmembrane region" description="Helical" evidence="4">
    <location>
        <begin position="12"/>
        <end position="31"/>
    </location>
</feature>
<feature type="transmembrane region" description="Helical" evidence="4">
    <location>
        <begin position="83"/>
        <end position="102"/>
    </location>
</feature>
<keyword evidence="1 4" id="KW-0812">Transmembrane</keyword>
<dbReference type="InterPro" id="IPR036259">
    <property type="entry name" value="MFS_trans_sf"/>
</dbReference>
<keyword evidence="7" id="KW-1185">Reference proteome</keyword>
<dbReference type="AlphaFoldDB" id="A0A4R6R5F2"/>
<proteinExistence type="predicted"/>
<feature type="transmembrane region" description="Helical" evidence="4">
    <location>
        <begin position="140"/>
        <end position="161"/>
    </location>
</feature>
<feature type="transmembrane region" description="Helical" evidence="4">
    <location>
        <begin position="51"/>
        <end position="71"/>
    </location>
</feature>
<dbReference type="InterPro" id="IPR011701">
    <property type="entry name" value="MFS"/>
</dbReference>
<dbReference type="Proteomes" id="UP000294593">
    <property type="component" value="Unassembled WGS sequence"/>
</dbReference>
<accession>A0A4R6R5F2</accession>
<dbReference type="PANTHER" id="PTHR11360">
    <property type="entry name" value="MONOCARBOXYLATE TRANSPORTER"/>
    <property type="match status" value="1"/>
</dbReference>